<evidence type="ECO:0000256" key="1">
    <source>
        <dbReference type="SAM" id="Coils"/>
    </source>
</evidence>
<dbReference type="GeneID" id="25381283"/>
<evidence type="ECO:0000313" key="3">
    <source>
        <dbReference type="EMBL" id="CDJ34822.1"/>
    </source>
</evidence>
<feature type="region of interest" description="Disordered" evidence="2">
    <location>
        <begin position="289"/>
        <end position="311"/>
    </location>
</feature>
<sequence length="423" mass="45676">MEAEEASESAIRAVDDTVILPYFLEEVQRQDQHCPGSRGKNFSRERRTLRTPACSRYGGGVYRPHEGPLAAAVERRRGASAALSLGHGEAPNGSARGPMAQAEWLTASLESALKSSDDLPLVNHLRTLTSRLFSENEWLKRQAPSNASFQQAQRGRPPPVHSLDAEEAVRLARRLAQENSYLETFISTDARVLQSAALVKAQRERAEALENNRRLQQQAEKDRQIIVELELKSRAFADAYAWLTSHNRMIHAKDAPALVALWRRRVAAATASKKGSVAPEFTKDLAGAYAAADSEGDTETASEDGREKKTKEDLLIAAELREAEAVTEARQAQAYAARAEARAAAAEQQLAVVQTQLERLKNAAAASAASAAASASAAAPAPASCPSPTPPGGAEEEQLQAALRDVEKRAEAAENECLRETAS</sequence>
<dbReference type="AlphaFoldDB" id="U6KF09"/>
<protein>
    <submittedName>
        <fullName evidence="3">Uncharacterized protein</fullName>
    </submittedName>
</protein>
<dbReference type="EMBL" id="HG687235">
    <property type="protein sequence ID" value="CDJ34822.1"/>
    <property type="molecule type" value="Genomic_DNA"/>
</dbReference>
<evidence type="ECO:0000256" key="2">
    <source>
        <dbReference type="SAM" id="MobiDB-lite"/>
    </source>
</evidence>
<dbReference type="Proteomes" id="UP000030744">
    <property type="component" value="Unassembled WGS sequence"/>
</dbReference>
<accession>U6KF09</accession>
<reference evidence="3" key="2">
    <citation type="submission" date="2013-10" db="EMBL/GenBank/DDBJ databases">
        <authorList>
            <person name="Aslett M."/>
        </authorList>
    </citation>
    <scope>NUCLEOTIDE SEQUENCE [LARGE SCALE GENOMIC DNA]</scope>
    <source>
        <strain evidence="3">Houghton</strain>
    </source>
</reference>
<feature type="compositionally biased region" description="Basic and acidic residues" evidence="2">
    <location>
        <begin position="404"/>
        <end position="423"/>
    </location>
</feature>
<feature type="region of interest" description="Disordered" evidence="2">
    <location>
        <begin position="372"/>
        <end position="423"/>
    </location>
</feature>
<keyword evidence="1" id="KW-0175">Coiled coil</keyword>
<keyword evidence="4" id="KW-1185">Reference proteome</keyword>
<dbReference type="RefSeq" id="XP_013357384.1">
    <property type="nucleotide sequence ID" value="XM_013501930.1"/>
</dbReference>
<feature type="coiled-coil region" evidence="1">
    <location>
        <begin position="198"/>
        <end position="232"/>
    </location>
</feature>
<feature type="compositionally biased region" description="Low complexity" evidence="2">
    <location>
        <begin position="372"/>
        <end position="382"/>
    </location>
</feature>
<proteinExistence type="predicted"/>
<dbReference type="OrthoDB" id="348039at2759"/>
<organism evidence="3 4">
    <name type="scientific">Eimeria mitis</name>
    <dbReference type="NCBI Taxonomy" id="44415"/>
    <lineage>
        <taxon>Eukaryota</taxon>
        <taxon>Sar</taxon>
        <taxon>Alveolata</taxon>
        <taxon>Apicomplexa</taxon>
        <taxon>Conoidasida</taxon>
        <taxon>Coccidia</taxon>
        <taxon>Eucoccidiorida</taxon>
        <taxon>Eimeriorina</taxon>
        <taxon>Eimeriidae</taxon>
        <taxon>Eimeria</taxon>
    </lineage>
</organism>
<name>U6KF09_9EIME</name>
<evidence type="ECO:0000313" key="4">
    <source>
        <dbReference type="Proteomes" id="UP000030744"/>
    </source>
</evidence>
<dbReference type="VEuPathDB" id="ToxoDB:EMH_0067340"/>
<gene>
    <name evidence="3" type="ORF">EMH_0067340</name>
</gene>
<feature type="coiled-coil region" evidence="1">
    <location>
        <begin position="329"/>
        <end position="363"/>
    </location>
</feature>
<reference evidence="3" key="1">
    <citation type="submission" date="2013-10" db="EMBL/GenBank/DDBJ databases">
        <title>Genomic analysis of the causative agents of coccidiosis in chickens.</title>
        <authorList>
            <person name="Reid A.J."/>
            <person name="Blake D."/>
            <person name="Billington K."/>
            <person name="Browne H."/>
            <person name="Dunn M."/>
            <person name="Hung S."/>
            <person name="Kawahara F."/>
            <person name="Miranda-Saavedra D."/>
            <person name="Mourier T."/>
            <person name="Nagra H."/>
            <person name="Otto T.D."/>
            <person name="Rawlings N."/>
            <person name="Sanchez A."/>
            <person name="Sanders M."/>
            <person name="Subramaniam C."/>
            <person name="Tay Y."/>
            <person name="Dear P."/>
            <person name="Doerig C."/>
            <person name="Gruber A."/>
            <person name="Parkinson J."/>
            <person name="Shirley M."/>
            <person name="Wan K.L."/>
            <person name="Berriman M."/>
            <person name="Tomley F."/>
            <person name="Pain A."/>
        </authorList>
    </citation>
    <scope>NUCLEOTIDE SEQUENCE [LARGE SCALE GENOMIC DNA]</scope>
    <source>
        <strain evidence="3">Houghton</strain>
    </source>
</reference>